<accession>A0A2N8PFQ1</accession>
<name>A0A2N8PFQ1_STRNR</name>
<evidence type="ECO:0000313" key="2">
    <source>
        <dbReference type="Proteomes" id="UP000236047"/>
    </source>
</evidence>
<proteinExistence type="predicted"/>
<sequence>MTDLAGNGPAALDTFRFQDVVDAAKRLIPHLYPEWTDHNVSDPGITLVEACAARIDELSYRLGRVPGPVREAFLRLLAPPRRPAIPARTLLTFTRKPGPAAAIPLVIPAGTQITTDPGTGEKIIFTLQEEVNLPPAHAFVYGKAQDVSNMPPANSDGGIASYKGTLQADADTRYDTGEPSPQTSAIILVADPGPDKLLTLHLSLQSHDPGHPGAALWQIATKTKEGWGDLQSLGTSSPDPFAGPTQVRLKVPGNRQRYQATITLDSPSSSSLFAPADVLALRLTIGASTAGKATWSISSLHPAEAVSAPAPALQIVPFSQAQPKHLTSTGRPSQRLQLADFPAAEQDVDVTVQPAHGTLQPWTRTTSFATSGPDDPHYVLDAATREIVFGPAIATPDGQRLCGRIPAEGADITARADTTLGARGNVPAHSLTQFAESWKPQPVPDAVVTVPAADYVFVGSLVASQPHTDSTTPPPIQPYTALWPTLEQFPRIDAGVELSQTSLAFFSGDSYLTLPTPTTQPPASEATPSLISTLLDHPGSNVYEPFARDINAALQINSTTVFLFKGPLVLSIPLLNGALSPPTKPPQQISAVFLSLPPSFTHDLSAATAVHGQEDTYHLFRGAEYVTVKNDKTKNVFTCTSPAHPSAELWPGMDRYVPQIAVTNPMPASGGSDPETFTELLRDTPAGLTLPQRTVTREDYERALREAVPGLARVICSTPAAESDDLSIRLIPELPAGTPPTAHSLTPSPGLLSMARTQAETLRLLGTRIVVTCPSYHRLHITASLTTDIAPPYVLLHEQVRAALVAAFHPLTGGRTMTGWPPGQLPSPADVRMALAHLPGTRVTGGPSVKDLDAGGKDALYVPVLDLLDLTINGVDYQDSLVLNPPRWFPPCDRSIIIELSSDLGRRWTLQTDLKKTMENGQWVSGHKPPPALTPGPPSVIRCAATDPSRPLNVQLTYQLDGTDENVRLRWTSPPAAPNTCAINTTPKASLALSSENDSSSVTVTGFRTVSGDVLPPSANSAHANLKASFGSKLSRSLTITLHDTSHDTWKLDSKSNVEFLSPKHGDPSTPVTAGQSVTFKVTTPSPTDPLSGSISCTPEGGTPLTLSWTATNEGKVTYQVDHETPIVAYIGDQRITTAGLSRDFSQGGGGLHATVDIDLKNTAHRGATVSLHNTLATTLQCAPYPSTKLENGNWTSAPPQWIGRNDTVKLSSTVDSPSTDMKGTVTYTYTSGGGREGNITLDWTSKSEAAGNEFNIKCPKGAIVTAENTPWITNAPSDAGDSVVWTLTKKKA</sequence>
<keyword evidence="2" id="KW-1185">Reference proteome</keyword>
<dbReference type="InterPro" id="IPR036375">
    <property type="entry name" value="Hemopexin-like_dom_sf"/>
</dbReference>
<protein>
    <recommendedName>
        <fullName evidence="3">Baseplate protein J-like domain-containing protein</fullName>
    </recommendedName>
</protein>
<gene>
    <name evidence="1" type="ORF">AOB60_01490</name>
</gene>
<comment type="caution">
    <text evidence="1">The sequence shown here is derived from an EMBL/GenBank/DDBJ whole genome shotgun (WGS) entry which is preliminary data.</text>
</comment>
<dbReference type="Gene3D" id="2.110.10.10">
    <property type="entry name" value="Hemopexin-like domain"/>
    <property type="match status" value="1"/>
</dbReference>
<dbReference type="SUPFAM" id="SSF50923">
    <property type="entry name" value="Hemopexin-like domain"/>
    <property type="match status" value="1"/>
</dbReference>
<dbReference type="Proteomes" id="UP000236047">
    <property type="component" value="Unassembled WGS sequence"/>
</dbReference>
<evidence type="ECO:0000313" key="1">
    <source>
        <dbReference type="EMBL" id="PNE39847.1"/>
    </source>
</evidence>
<reference evidence="2" key="1">
    <citation type="submission" date="2015-09" db="EMBL/GenBank/DDBJ databases">
        <authorList>
            <person name="Graham D.E."/>
            <person name="Mahan K.M."/>
            <person name="Klingeman D.M."/>
            <person name="Fida T."/>
            <person name="Giannone R.J."/>
            <person name="Hettich R.L."/>
            <person name="Parry R.J."/>
            <person name="Spain J.C."/>
        </authorList>
    </citation>
    <scope>NUCLEOTIDE SEQUENCE [LARGE SCALE GENOMIC DNA]</scope>
    <source>
        <strain evidence="2">JCM 4701</strain>
    </source>
</reference>
<dbReference type="EMBL" id="LJSN01000002">
    <property type="protein sequence ID" value="PNE39847.1"/>
    <property type="molecule type" value="Genomic_DNA"/>
</dbReference>
<dbReference type="Gene3D" id="2.60.270.50">
    <property type="match status" value="2"/>
</dbReference>
<evidence type="ECO:0008006" key="3">
    <source>
        <dbReference type="Google" id="ProtNLM"/>
    </source>
</evidence>
<organism evidence="1 2">
    <name type="scientific">Streptomyces noursei</name>
    <name type="common">Streptomyces albulus</name>
    <dbReference type="NCBI Taxonomy" id="1971"/>
    <lineage>
        <taxon>Bacteria</taxon>
        <taxon>Bacillati</taxon>
        <taxon>Actinomycetota</taxon>
        <taxon>Actinomycetes</taxon>
        <taxon>Kitasatosporales</taxon>
        <taxon>Streptomycetaceae</taxon>
        <taxon>Streptomyces</taxon>
    </lineage>
</organism>